<evidence type="ECO:0000313" key="6">
    <source>
        <dbReference type="Proteomes" id="UP000552644"/>
    </source>
</evidence>
<dbReference type="InterPro" id="IPR010982">
    <property type="entry name" value="Lambda_DNA-bd_dom_sf"/>
</dbReference>
<keyword evidence="2" id="KW-0238">DNA-binding</keyword>
<evidence type="ECO:0000259" key="4">
    <source>
        <dbReference type="PROSITE" id="PS50932"/>
    </source>
</evidence>
<proteinExistence type="predicted"/>
<dbReference type="GO" id="GO:0003700">
    <property type="term" value="F:DNA-binding transcription factor activity"/>
    <property type="evidence" value="ECO:0007669"/>
    <property type="project" value="TreeGrafter"/>
</dbReference>
<evidence type="ECO:0000313" key="5">
    <source>
        <dbReference type="EMBL" id="MBB4913040.1"/>
    </source>
</evidence>
<organism evidence="5 6">
    <name type="scientific">Streptosporangium saharense</name>
    <dbReference type="NCBI Taxonomy" id="1706840"/>
    <lineage>
        <taxon>Bacteria</taxon>
        <taxon>Bacillati</taxon>
        <taxon>Actinomycetota</taxon>
        <taxon>Actinomycetes</taxon>
        <taxon>Streptosporangiales</taxon>
        <taxon>Streptosporangiaceae</taxon>
        <taxon>Streptosporangium</taxon>
    </lineage>
</organism>
<gene>
    <name evidence="5" type="ORF">FHS44_000112</name>
</gene>
<dbReference type="SMART" id="SM00354">
    <property type="entry name" value="HTH_LACI"/>
    <property type="match status" value="1"/>
</dbReference>
<name>A0A7W7QG75_9ACTN</name>
<dbReference type="Gene3D" id="1.10.260.40">
    <property type="entry name" value="lambda repressor-like DNA-binding domains"/>
    <property type="match status" value="1"/>
</dbReference>
<comment type="caution">
    <text evidence="5">The sequence shown here is derived from an EMBL/GenBank/DDBJ whole genome shotgun (WGS) entry which is preliminary data.</text>
</comment>
<dbReference type="CDD" id="cd06267">
    <property type="entry name" value="PBP1_LacI_sugar_binding-like"/>
    <property type="match status" value="1"/>
</dbReference>
<evidence type="ECO:0000256" key="1">
    <source>
        <dbReference type="ARBA" id="ARBA00023015"/>
    </source>
</evidence>
<dbReference type="Gene3D" id="3.40.50.2300">
    <property type="match status" value="2"/>
</dbReference>
<dbReference type="EMBL" id="JACHJP010000001">
    <property type="protein sequence ID" value="MBB4913040.1"/>
    <property type="molecule type" value="Genomic_DNA"/>
</dbReference>
<dbReference type="PANTHER" id="PTHR30146:SF138">
    <property type="entry name" value="TRANSCRIPTIONAL REGULATORY PROTEIN"/>
    <property type="match status" value="1"/>
</dbReference>
<reference evidence="5 6" key="1">
    <citation type="submission" date="2020-08" db="EMBL/GenBank/DDBJ databases">
        <title>Genomic Encyclopedia of Type Strains, Phase III (KMG-III): the genomes of soil and plant-associated and newly described type strains.</title>
        <authorList>
            <person name="Whitman W."/>
        </authorList>
    </citation>
    <scope>NUCLEOTIDE SEQUENCE [LARGE SCALE GENOMIC DNA]</scope>
    <source>
        <strain evidence="5 6">CECT 8840</strain>
    </source>
</reference>
<accession>A0A7W7QG75</accession>
<dbReference type="GO" id="GO:0000976">
    <property type="term" value="F:transcription cis-regulatory region binding"/>
    <property type="evidence" value="ECO:0007669"/>
    <property type="project" value="TreeGrafter"/>
</dbReference>
<sequence>MKARITSRDVAQAAGVSQSTVSLVLTGKWPGRVSAETADRIRRITEEMDYQPDLAARSLRLERTGTVLLIVPAITNVFFANLHVGATQVANQYDTSVLVYPMGTDRHERLLPIPQQAIDGMLVYGAVGTESIRPQGVMPLVPLDCDPRLYPDAVNVDIAVGSREAARHLLDLGHHRIGYLHVERRGAWMFTTRLRSLRAVVRHRAGATLTVAGTTFDPVDAHRAALELLRSDPPPTAVVCEDDNLAVVVFSVARSLGLDIPNDLSVIGYNNLPISDVLHPTLTTVNIPVTELGAAGAQALHDRLAAREPRPVALRSSLVVRHSTAPPRQA</sequence>
<protein>
    <submittedName>
        <fullName evidence="5">LacI family transcriptional regulator</fullName>
    </submittedName>
</protein>
<dbReference type="InterPro" id="IPR000843">
    <property type="entry name" value="HTH_LacI"/>
</dbReference>
<dbReference type="CDD" id="cd01392">
    <property type="entry name" value="HTH_LacI"/>
    <property type="match status" value="1"/>
</dbReference>
<feature type="domain" description="HTH lacI-type" evidence="4">
    <location>
        <begin position="5"/>
        <end position="61"/>
    </location>
</feature>
<dbReference type="SUPFAM" id="SSF47413">
    <property type="entry name" value="lambda repressor-like DNA-binding domains"/>
    <property type="match status" value="1"/>
</dbReference>
<dbReference type="PANTHER" id="PTHR30146">
    <property type="entry name" value="LACI-RELATED TRANSCRIPTIONAL REPRESSOR"/>
    <property type="match status" value="1"/>
</dbReference>
<dbReference type="InterPro" id="IPR046335">
    <property type="entry name" value="LacI/GalR-like_sensor"/>
</dbReference>
<dbReference type="SUPFAM" id="SSF53822">
    <property type="entry name" value="Periplasmic binding protein-like I"/>
    <property type="match status" value="1"/>
</dbReference>
<dbReference type="Pfam" id="PF13377">
    <property type="entry name" value="Peripla_BP_3"/>
    <property type="match status" value="1"/>
</dbReference>
<dbReference type="PROSITE" id="PS50932">
    <property type="entry name" value="HTH_LACI_2"/>
    <property type="match status" value="1"/>
</dbReference>
<dbReference type="Proteomes" id="UP000552644">
    <property type="component" value="Unassembled WGS sequence"/>
</dbReference>
<keyword evidence="1" id="KW-0805">Transcription regulation</keyword>
<evidence type="ECO:0000256" key="2">
    <source>
        <dbReference type="ARBA" id="ARBA00023125"/>
    </source>
</evidence>
<dbReference type="RefSeq" id="WP_184711872.1">
    <property type="nucleotide sequence ID" value="NZ_JACHJP010000001.1"/>
</dbReference>
<dbReference type="InterPro" id="IPR028082">
    <property type="entry name" value="Peripla_BP_I"/>
</dbReference>
<evidence type="ECO:0000256" key="3">
    <source>
        <dbReference type="ARBA" id="ARBA00023163"/>
    </source>
</evidence>
<keyword evidence="3" id="KW-0804">Transcription</keyword>
<dbReference type="AlphaFoldDB" id="A0A7W7QG75"/>
<dbReference type="Pfam" id="PF00356">
    <property type="entry name" value="LacI"/>
    <property type="match status" value="1"/>
</dbReference>
<keyword evidence="6" id="KW-1185">Reference proteome</keyword>